<accession>A0AAE0NJG9</accession>
<dbReference type="SMART" id="SM00826">
    <property type="entry name" value="PKS_DH"/>
    <property type="match status" value="1"/>
</dbReference>
<dbReference type="GO" id="GO:0004315">
    <property type="term" value="F:3-oxoacyl-[acyl-carrier-protein] synthase activity"/>
    <property type="evidence" value="ECO:0007669"/>
    <property type="project" value="InterPro"/>
</dbReference>
<dbReference type="SUPFAM" id="SSF53335">
    <property type="entry name" value="S-adenosyl-L-methionine-dependent methyltransferases"/>
    <property type="match status" value="1"/>
</dbReference>
<evidence type="ECO:0000256" key="7">
    <source>
        <dbReference type="ARBA" id="ARBA00023315"/>
    </source>
</evidence>
<dbReference type="InterPro" id="IPR014043">
    <property type="entry name" value="Acyl_transferase_dom"/>
</dbReference>
<dbReference type="InterPro" id="IPR049900">
    <property type="entry name" value="PKS_mFAS_DH"/>
</dbReference>
<dbReference type="Pfam" id="PF13602">
    <property type="entry name" value="ADH_zinc_N_2"/>
    <property type="match status" value="1"/>
</dbReference>
<dbReference type="Proteomes" id="UP001287356">
    <property type="component" value="Unassembled WGS sequence"/>
</dbReference>
<protein>
    <submittedName>
        <fullName evidence="13">Fatty acid synthase S-acetyltransferase</fullName>
    </submittedName>
</protein>
<dbReference type="InterPro" id="IPR018201">
    <property type="entry name" value="Ketoacyl_synth_AS"/>
</dbReference>
<evidence type="ECO:0000259" key="12">
    <source>
        <dbReference type="PROSITE" id="PS52019"/>
    </source>
</evidence>
<dbReference type="GO" id="GO:0044550">
    <property type="term" value="P:secondary metabolite biosynthetic process"/>
    <property type="evidence" value="ECO:0007669"/>
    <property type="project" value="TreeGrafter"/>
</dbReference>
<dbReference type="EMBL" id="JAULSN010000001">
    <property type="protein sequence ID" value="KAK3382595.1"/>
    <property type="molecule type" value="Genomic_DNA"/>
</dbReference>
<evidence type="ECO:0000259" key="11">
    <source>
        <dbReference type="PROSITE" id="PS52004"/>
    </source>
</evidence>
<keyword evidence="4" id="KW-0521">NADP</keyword>
<dbReference type="Gene3D" id="3.40.366.10">
    <property type="entry name" value="Malonyl-Coenzyme A Acyl Carrier Protein, domain 2"/>
    <property type="match status" value="1"/>
</dbReference>
<dbReference type="InterPro" id="IPR042104">
    <property type="entry name" value="PKS_dehydratase_sf"/>
</dbReference>
<dbReference type="SMART" id="SM00825">
    <property type="entry name" value="PKS_KS"/>
    <property type="match status" value="1"/>
</dbReference>
<dbReference type="InterPro" id="IPR013968">
    <property type="entry name" value="PKS_KR"/>
</dbReference>
<evidence type="ECO:0000256" key="9">
    <source>
        <dbReference type="SAM" id="MobiDB-lite"/>
    </source>
</evidence>
<keyword evidence="3" id="KW-0808">Transferase</keyword>
<dbReference type="Pfam" id="PF02801">
    <property type="entry name" value="Ketoacyl-synt_C"/>
    <property type="match status" value="1"/>
</dbReference>
<dbReference type="InterPro" id="IPR016039">
    <property type="entry name" value="Thiolase-like"/>
</dbReference>
<dbReference type="FunFam" id="3.40.50.720:FF:000209">
    <property type="entry name" value="Polyketide synthase Pks12"/>
    <property type="match status" value="1"/>
</dbReference>
<name>A0AAE0NJG9_9PEZI</name>
<evidence type="ECO:0000256" key="1">
    <source>
        <dbReference type="ARBA" id="ARBA00022450"/>
    </source>
</evidence>
<keyword evidence="7" id="KW-0012">Acyltransferase</keyword>
<proteinExistence type="predicted"/>
<comment type="caution">
    <text evidence="13">The sequence shown here is derived from an EMBL/GenBank/DDBJ whole genome shotgun (WGS) entry which is preliminary data.</text>
</comment>
<dbReference type="InterPro" id="IPR020807">
    <property type="entry name" value="PKS_DH"/>
</dbReference>
<dbReference type="Pfam" id="PF23297">
    <property type="entry name" value="ACP_SdgA_C"/>
    <property type="match status" value="1"/>
</dbReference>
<dbReference type="SUPFAM" id="SSF50129">
    <property type="entry name" value="GroES-like"/>
    <property type="match status" value="1"/>
</dbReference>
<dbReference type="Gene3D" id="3.10.129.110">
    <property type="entry name" value="Polyketide synthase dehydratase"/>
    <property type="match status" value="1"/>
</dbReference>
<dbReference type="SUPFAM" id="SSF47336">
    <property type="entry name" value="ACP-like"/>
    <property type="match status" value="1"/>
</dbReference>
<dbReference type="Pfam" id="PF16197">
    <property type="entry name" value="KAsynt_C_assoc"/>
    <property type="match status" value="1"/>
</dbReference>
<dbReference type="InterPro" id="IPR011032">
    <property type="entry name" value="GroES-like_sf"/>
</dbReference>
<dbReference type="InterPro" id="IPR020806">
    <property type="entry name" value="PKS_PP-bd"/>
</dbReference>
<evidence type="ECO:0000256" key="4">
    <source>
        <dbReference type="ARBA" id="ARBA00022857"/>
    </source>
</evidence>
<feature type="domain" description="PKS/mFAS DH" evidence="12">
    <location>
        <begin position="1013"/>
        <end position="1347"/>
    </location>
</feature>
<dbReference type="InterPro" id="IPR014030">
    <property type="entry name" value="Ketoacyl_synth_N"/>
</dbReference>
<evidence type="ECO:0000313" key="14">
    <source>
        <dbReference type="Proteomes" id="UP001287356"/>
    </source>
</evidence>
<dbReference type="Gene3D" id="3.40.50.720">
    <property type="entry name" value="NAD(P)-binding Rossmann-like Domain"/>
    <property type="match status" value="2"/>
</dbReference>
<dbReference type="PROSITE" id="PS52019">
    <property type="entry name" value="PKS_MFAS_DH"/>
    <property type="match status" value="1"/>
</dbReference>
<keyword evidence="2" id="KW-0597">Phosphoprotein</keyword>
<reference evidence="13" key="1">
    <citation type="journal article" date="2023" name="Mol. Phylogenet. Evol.">
        <title>Genome-scale phylogeny and comparative genomics of the fungal order Sordariales.</title>
        <authorList>
            <person name="Hensen N."/>
            <person name="Bonometti L."/>
            <person name="Westerberg I."/>
            <person name="Brannstrom I.O."/>
            <person name="Guillou S."/>
            <person name="Cros-Aarteil S."/>
            <person name="Calhoun S."/>
            <person name="Haridas S."/>
            <person name="Kuo A."/>
            <person name="Mondo S."/>
            <person name="Pangilinan J."/>
            <person name="Riley R."/>
            <person name="LaButti K."/>
            <person name="Andreopoulos B."/>
            <person name="Lipzen A."/>
            <person name="Chen C."/>
            <person name="Yan M."/>
            <person name="Daum C."/>
            <person name="Ng V."/>
            <person name="Clum A."/>
            <person name="Steindorff A."/>
            <person name="Ohm R.A."/>
            <person name="Martin F."/>
            <person name="Silar P."/>
            <person name="Natvig D.O."/>
            <person name="Lalanne C."/>
            <person name="Gautier V."/>
            <person name="Ament-Velasquez S.L."/>
            <person name="Kruys A."/>
            <person name="Hutchinson M.I."/>
            <person name="Powell A.J."/>
            <person name="Barry K."/>
            <person name="Miller A.N."/>
            <person name="Grigoriev I.V."/>
            <person name="Debuchy R."/>
            <person name="Gladieux P."/>
            <person name="Hiltunen Thoren M."/>
            <person name="Johannesson H."/>
        </authorList>
    </citation>
    <scope>NUCLEOTIDE SEQUENCE</scope>
    <source>
        <strain evidence="13">CBS 958.72</strain>
    </source>
</reference>
<dbReference type="Pfam" id="PF00109">
    <property type="entry name" value="ketoacyl-synt"/>
    <property type="match status" value="1"/>
</dbReference>
<dbReference type="CDD" id="cd05195">
    <property type="entry name" value="enoyl_red"/>
    <property type="match status" value="1"/>
</dbReference>
<dbReference type="Pfam" id="PF14765">
    <property type="entry name" value="PS-DH"/>
    <property type="match status" value="1"/>
</dbReference>
<dbReference type="Pfam" id="PF00698">
    <property type="entry name" value="Acyl_transf_1"/>
    <property type="match status" value="1"/>
</dbReference>
<dbReference type="InterPro" id="IPR029063">
    <property type="entry name" value="SAM-dependent_MTases_sf"/>
</dbReference>
<evidence type="ECO:0000256" key="8">
    <source>
        <dbReference type="PROSITE-ProRule" id="PRU01363"/>
    </source>
</evidence>
<dbReference type="InterPro" id="IPR001227">
    <property type="entry name" value="Ac_transferase_dom_sf"/>
</dbReference>
<keyword evidence="14" id="KW-1185">Reference proteome</keyword>
<feature type="active site" description="Proton acceptor; for dehydratase activity" evidence="8">
    <location>
        <position position="1045"/>
    </location>
</feature>
<dbReference type="InterPro" id="IPR032821">
    <property type="entry name" value="PKS_assoc"/>
</dbReference>
<evidence type="ECO:0000256" key="3">
    <source>
        <dbReference type="ARBA" id="ARBA00022679"/>
    </source>
</evidence>
<reference evidence="13" key="2">
    <citation type="submission" date="2023-06" db="EMBL/GenBank/DDBJ databases">
        <authorList>
            <consortium name="Lawrence Berkeley National Laboratory"/>
            <person name="Haridas S."/>
            <person name="Hensen N."/>
            <person name="Bonometti L."/>
            <person name="Westerberg I."/>
            <person name="Brannstrom I.O."/>
            <person name="Guillou S."/>
            <person name="Cros-Aarteil S."/>
            <person name="Calhoun S."/>
            <person name="Kuo A."/>
            <person name="Mondo S."/>
            <person name="Pangilinan J."/>
            <person name="Riley R."/>
            <person name="Labutti K."/>
            <person name="Andreopoulos B."/>
            <person name="Lipzen A."/>
            <person name="Chen C."/>
            <person name="Yanf M."/>
            <person name="Daum C."/>
            <person name="Ng V."/>
            <person name="Clum A."/>
            <person name="Steindorff A."/>
            <person name="Ohm R."/>
            <person name="Martin F."/>
            <person name="Silar P."/>
            <person name="Natvig D."/>
            <person name="Lalanne C."/>
            <person name="Gautier V."/>
            <person name="Ament-Velasquez S.L."/>
            <person name="Kruys A."/>
            <person name="Hutchinson M.I."/>
            <person name="Powell A.J."/>
            <person name="Barry K."/>
            <person name="Miller A.N."/>
            <person name="Grigoriev I.V."/>
            <person name="Debuchy R."/>
            <person name="Gladieux P."/>
            <person name="Thoren M.H."/>
            <person name="Johannesson H."/>
        </authorList>
    </citation>
    <scope>NUCLEOTIDE SEQUENCE</scope>
    <source>
        <strain evidence="13">CBS 958.72</strain>
    </source>
</reference>
<dbReference type="InterPro" id="IPR049551">
    <property type="entry name" value="PKS_DH_C"/>
</dbReference>
<dbReference type="GO" id="GO:1901336">
    <property type="term" value="P:lactone biosynthetic process"/>
    <property type="evidence" value="ECO:0007669"/>
    <property type="project" value="UniProtKB-ARBA"/>
</dbReference>
<dbReference type="Pfam" id="PF21089">
    <property type="entry name" value="PKS_DH_N"/>
    <property type="match status" value="1"/>
</dbReference>
<evidence type="ECO:0000256" key="2">
    <source>
        <dbReference type="ARBA" id="ARBA00022553"/>
    </source>
</evidence>
<feature type="domain" description="Carrier" evidence="10">
    <location>
        <begin position="2624"/>
        <end position="2705"/>
    </location>
</feature>
<dbReference type="SMART" id="SM00827">
    <property type="entry name" value="PKS_AT"/>
    <property type="match status" value="1"/>
</dbReference>
<dbReference type="PANTHER" id="PTHR43775:SF29">
    <property type="entry name" value="ASPERFURANONE POLYKETIDE SYNTHASE AFOG-RELATED"/>
    <property type="match status" value="1"/>
</dbReference>
<organism evidence="13 14">
    <name type="scientific">Lasiosphaeria ovina</name>
    <dbReference type="NCBI Taxonomy" id="92902"/>
    <lineage>
        <taxon>Eukaryota</taxon>
        <taxon>Fungi</taxon>
        <taxon>Dikarya</taxon>
        <taxon>Ascomycota</taxon>
        <taxon>Pezizomycotina</taxon>
        <taxon>Sordariomycetes</taxon>
        <taxon>Sordariomycetidae</taxon>
        <taxon>Sordariales</taxon>
        <taxon>Lasiosphaeriaceae</taxon>
        <taxon>Lasiosphaeria</taxon>
    </lineage>
</organism>
<feature type="region of interest" description="Disordered" evidence="9">
    <location>
        <begin position="495"/>
        <end position="518"/>
    </location>
</feature>
<dbReference type="PROSITE" id="PS50075">
    <property type="entry name" value="CARRIER"/>
    <property type="match status" value="1"/>
</dbReference>
<evidence type="ECO:0000259" key="10">
    <source>
        <dbReference type="PROSITE" id="PS50075"/>
    </source>
</evidence>
<dbReference type="Gene3D" id="3.90.180.10">
    <property type="entry name" value="Medium-chain alcohol dehydrogenases, catalytic domain"/>
    <property type="match status" value="1"/>
</dbReference>
<dbReference type="PANTHER" id="PTHR43775">
    <property type="entry name" value="FATTY ACID SYNTHASE"/>
    <property type="match status" value="1"/>
</dbReference>
<dbReference type="PROSITE" id="PS00606">
    <property type="entry name" value="KS3_1"/>
    <property type="match status" value="1"/>
</dbReference>
<dbReference type="InterPro" id="IPR050091">
    <property type="entry name" value="PKS_NRPS_Biosynth_Enz"/>
</dbReference>
<dbReference type="Gene3D" id="1.10.1200.10">
    <property type="entry name" value="ACP-like"/>
    <property type="match status" value="1"/>
</dbReference>
<dbReference type="InterPro" id="IPR016035">
    <property type="entry name" value="Acyl_Trfase/lysoPLipase"/>
</dbReference>
<sequence length="2710" mass="290999">MEDDIAVIGFSIKLPQGVDDVASFWDVLAHRKNLSTNWPESRIKIGSVTSSNYNKVQCRGGHFIDEDPAVFDAPFFSVTAKEAASMDPMQRWTLEASYRAFESAGILVESLNGSRTAVFSASMSDDYNRMTAQDPEDHPRMAATGNFASIIPNRVSWYFDLRGPSVHVDSACSSSLLAVDLACQSIKSGEASAALVTGSNLILGPTVFQLLSAQGFMSPDSRCFSFDHRANGYARGEGVIALVVKPLLDAVRDGDMIRAVIRGSGSNQDGHTPILTQPSSGAQEDLIRRVYKNANLPLDQTRYFEAHGTGTPVGDPLEMKAIGKVFRNSRSTEEPLYVGSVKANIGHLEGSSGLAGVIKSILALEKGVIPPNALFEKMNPKIDAEWYHIEVPTVPTAWPCEGLRRVSVNSFGFGGTNTHVVMDDALYYLEERGLAGNHNTTAHPIAETAANGYAASNGNGTNNNGTNGTHRKAANGINGINSINGSNGINGSVDVNGTKGTNGTNGSHKTNGHTSISLSDDSPRLLVWTAADEKAVERMTKQYTAFIASTINTSTSTAKLDQLAYTLAARRSRMLWREFALVRSSSAQPPSVATSKKPTRSFGGSGDGGGVAFVFTGQGAQYVGMGAGLLQYPVFRETLYAVDGVYRELGCGWSVFDELHNSDRIDSPEYSQPLSTAVQLALVELLKSFGIAPKAVVGHSSGEIAAAYAIGALSLASACKVSFFRGQLAGKLRAASRSAPGAMMSVNLAEDAVAAYIDKTGVPGLAAAVNVACINSPGNVTLSGSEAALDQLKAHLDRDGVFAHKLKTGVAYHSPYMARIADEYLGSMGSLEGSSSAKQKPGAAIPMVSSVTGRAVRDGGAVLATAQYWVDNMVSPVRFAEAVRVLTRETASLRVGLGSITDLVEVGPHPALRRPIEDTLKADGDTSSAARWTYSWVLHRSQPAVDSAMELAGKLFCRGHGVRVDAVNMMQHENTKPRPFAVDAPEYPFDHSKRYWAESRLSREYRLREETTGALLGARSYDWNPLEPRWRNFWSVETAPWTGDHVVSNTVILPGAAMLVMAVEAVQNHLCPPPQKVAGFYVQEARFLSPIVVPAAWDDRAETMVHLRPVRGKDGAGESLRDRAASAWAEVVIYSYRDSQQPWTECFRATVQAQFDDDDAAVGADAREERRLANAAVKGEHERAAVACAARPIDAAVFYDDAAEHGIGWGDWFRVLGDMGWDGAARAVGRVDLGVNKSATAARYQTASLVHPAVLDGVFQALRLATTRGLRLSAATTHIPVRVADAWFAPRGWQAPDTSSVRYLATSRGAPGRERCEGAVTALADDGTVLCTMGSLTMAAVSTGDTHDKNEKTLLHRIEWKPQLSLLAPAQLAAVCDADAIDKDEATMRLHYGKLRVVLDHAIARALQAIDAPDSAVRVPASLARHVDWMRYYVQQQQTQNPASPFSASTTPLVTTATTPPAEPISADALEALVQEIETLHPAWKLHATVVRSLPAMLSGSVDPLQVIFGGDEADTFYADMFATVCDSRLHSFLALAAHENPQLRILEVGAGTGGMTGRVLGALLGVEAASGNAGVRCFAEYAYTDVSPAFFERAAARWDRVRDRMAFRAFDMKADPAGQGFKEGAYDLVVAGSVLHATEDLMGTMRNVRKLLKPGSGRLLVLEAIAPDDVASNFTFGLVPGWWGKREPWRGLSPAIPEKQWDTVLRESGFSGNDLCLRDYASDDCHLFSVIVSRAVEEAADDEKKADTAPSRLTIVVADDAATHQTRLASLLCTQLTAQETRVVALDALHAAELGEHDTVVSIAEVRQPLLARLSPPRFLAVQDLIRRAQRLLWVTAVADSGDDSAECAPEYSVVQGFLRTLRAEEGAAKRLVGLAIESFAHDDSKNDDDDNNDACAGFIATALRAAFSTSSSASPELEYVVRDGLLTTGRVVADAAQNTALHALLQPQLRHEPWLASPAESAPLQLRMGKTLEELHFVEDTVCRADAPLGAREVEVEAKTWAVNFRDVLVALGRISEEVGDGDGDGDDEGGGGGGDLGNDCAGIVTRVGSAVGSVAPGDRVVMVAPGAMRAFPRADERAVLRIPSDSLSFEAAASVLVPGMTAVYALREVARLRRGDRVLVHAAAGSTGQMAVWVARLAGADVFATTSSPEKRAFLRDTLGIPEDRIFYSRDMSFAKGIMRVTGGRGVDVVLNSLTGEGLRAGWQCVAPYGRFVDIAEADIRENANLPMGRFAHNVSFAAVDLHHIARTDLELTARLLRETVDLLADGKIQHPAPLHFYPVSQVERAFRHLQGGKNIGRIMITVDRDDVVPQLVLRHRPWTFDPQASYVIAGGSGGLGRAIARWMVSRGARYLILPSRSGGASSKAASELVAELRAKGARVEVPACDVSDASALARMLADYHEVHGMPAVRGCINAAMVLQDAVFANMTHAQWELTLRSKVQTSWNLHRQLPAGLDFFVMLSSLIGVLGGMGQSNYAAGDAFQDALARHRVRRGQRAVAIDVGWMRSIGIVAEKAEYQRNLKTSEDMQQLDEDEMLALLTLLCDPSRPQPPLSPAAEHDAQVLFGLRTPDEFLARGQQPPELLDRPLFAAFAHAPTDSAAGGQGREAGGAEQTAAAAFRATEDTNERIQIVLRALARKLARAMAISADDVELGKPLSSYGVDSLMAVELRNWIGKDFQATVAVFDIMGNVPIAKIGDLVVARSSVGKS</sequence>
<dbReference type="InterPro" id="IPR016036">
    <property type="entry name" value="Malonyl_transacylase_ACP-bd"/>
</dbReference>
<dbReference type="GO" id="GO:0006633">
    <property type="term" value="P:fatty acid biosynthetic process"/>
    <property type="evidence" value="ECO:0007669"/>
    <property type="project" value="InterPro"/>
</dbReference>
<feature type="active site" description="Proton donor; for dehydratase activity" evidence="8">
    <location>
        <position position="1256"/>
    </location>
</feature>
<dbReference type="SMART" id="SM00823">
    <property type="entry name" value="PKS_PP"/>
    <property type="match status" value="1"/>
</dbReference>
<dbReference type="SUPFAM" id="SSF52151">
    <property type="entry name" value="FabD/lysophospholipase-like"/>
    <property type="match status" value="1"/>
</dbReference>
<dbReference type="InterPro" id="IPR049552">
    <property type="entry name" value="PKS_DH_N"/>
</dbReference>
<dbReference type="InterPro" id="IPR036736">
    <property type="entry name" value="ACP-like_sf"/>
</dbReference>
<dbReference type="CDD" id="cd02440">
    <property type="entry name" value="AdoMet_MTases"/>
    <property type="match status" value="1"/>
</dbReference>
<dbReference type="CDD" id="cd00833">
    <property type="entry name" value="PKS"/>
    <property type="match status" value="1"/>
</dbReference>
<evidence type="ECO:0000256" key="5">
    <source>
        <dbReference type="ARBA" id="ARBA00023002"/>
    </source>
</evidence>
<dbReference type="Pfam" id="PF08242">
    <property type="entry name" value="Methyltransf_12"/>
    <property type="match status" value="1"/>
</dbReference>
<dbReference type="InterPro" id="IPR014031">
    <property type="entry name" value="Ketoacyl_synth_C"/>
</dbReference>
<evidence type="ECO:0000256" key="6">
    <source>
        <dbReference type="ARBA" id="ARBA00023268"/>
    </source>
</evidence>
<dbReference type="Gene3D" id="3.30.70.3290">
    <property type="match status" value="1"/>
</dbReference>
<evidence type="ECO:0000313" key="13">
    <source>
        <dbReference type="EMBL" id="KAK3382595.1"/>
    </source>
</evidence>
<keyword evidence="1" id="KW-0596">Phosphopantetheine</keyword>
<dbReference type="SUPFAM" id="SSF51735">
    <property type="entry name" value="NAD(P)-binding Rossmann-fold domains"/>
    <property type="match status" value="2"/>
</dbReference>
<keyword evidence="6" id="KW-0511">Multifunctional enzyme</keyword>
<dbReference type="SUPFAM" id="SSF55048">
    <property type="entry name" value="Probable ACP-binding domain of malonyl-CoA ACP transacylase"/>
    <property type="match status" value="1"/>
</dbReference>
<dbReference type="Gene3D" id="3.40.50.150">
    <property type="entry name" value="Vaccinia Virus protein VP39"/>
    <property type="match status" value="1"/>
</dbReference>
<dbReference type="GO" id="GO:0016491">
    <property type="term" value="F:oxidoreductase activity"/>
    <property type="evidence" value="ECO:0007669"/>
    <property type="project" value="UniProtKB-KW"/>
</dbReference>
<dbReference type="Gene3D" id="3.40.47.10">
    <property type="match status" value="1"/>
</dbReference>
<dbReference type="InterPro" id="IPR013217">
    <property type="entry name" value="Methyltransf_12"/>
</dbReference>
<dbReference type="PROSITE" id="PS00012">
    <property type="entry name" value="PHOSPHOPANTETHEINE"/>
    <property type="match status" value="1"/>
</dbReference>
<feature type="domain" description="Ketosynthase family 3 (KS3)" evidence="11">
    <location>
        <begin position="2"/>
        <end position="424"/>
    </location>
</feature>
<keyword evidence="5" id="KW-0560">Oxidoreductase</keyword>
<dbReference type="InterPro" id="IPR006162">
    <property type="entry name" value="Ppantetheine_attach_site"/>
</dbReference>
<dbReference type="PROSITE" id="PS52004">
    <property type="entry name" value="KS3_2"/>
    <property type="match status" value="1"/>
</dbReference>
<feature type="region of interest" description="C-terminal hotdog fold" evidence="8">
    <location>
        <begin position="1189"/>
        <end position="1347"/>
    </location>
</feature>
<feature type="compositionally biased region" description="Low complexity" evidence="9">
    <location>
        <begin position="495"/>
        <end position="514"/>
    </location>
</feature>
<gene>
    <name evidence="13" type="ORF">B0T24DRAFT_661276</name>
</gene>
<dbReference type="InterPro" id="IPR057326">
    <property type="entry name" value="KR_dom"/>
</dbReference>
<dbReference type="Pfam" id="PF08659">
    <property type="entry name" value="KR"/>
    <property type="match status" value="1"/>
</dbReference>
<dbReference type="GO" id="GO:0031177">
    <property type="term" value="F:phosphopantetheine binding"/>
    <property type="evidence" value="ECO:0007669"/>
    <property type="project" value="InterPro"/>
</dbReference>
<dbReference type="SMART" id="SM00829">
    <property type="entry name" value="PKS_ER"/>
    <property type="match status" value="1"/>
</dbReference>
<dbReference type="SMART" id="SM00822">
    <property type="entry name" value="PKS_KR"/>
    <property type="match status" value="1"/>
</dbReference>
<dbReference type="GO" id="GO:0004312">
    <property type="term" value="F:fatty acid synthase activity"/>
    <property type="evidence" value="ECO:0007669"/>
    <property type="project" value="TreeGrafter"/>
</dbReference>
<feature type="region of interest" description="N-terminal hotdog fold" evidence="8">
    <location>
        <begin position="1013"/>
        <end position="1158"/>
    </location>
</feature>
<dbReference type="InterPro" id="IPR020841">
    <property type="entry name" value="PKS_Beta-ketoAc_synthase_dom"/>
</dbReference>
<dbReference type="InterPro" id="IPR009081">
    <property type="entry name" value="PP-bd_ACP"/>
</dbReference>
<dbReference type="InterPro" id="IPR020843">
    <property type="entry name" value="ER"/>
</dbReference>
<dbReference type="SUPFAM" id="SSF53901">
    <property type="entry name" value="Thiolase-like"/>
    <property type="match status" value="1"/>
</dbReference>
<dbReference type="InterPro" id="IPR036291">
    <property type="entry name" value="NAD(P)-bd_dom_sf"/>
</dbReference>